<proteinExistence type="predicted"/>
<keyword evidence="1" id="KW-0472">Membrane</keyword>
<comment type="caution">
    <text evidence="2">The sequence shown here is derived from an EMBL/GenBank/DDBJ whole genome shotgun (WGS) entry which is preliminary data.</text>
</comment>
<keyword evidence="1" id="KW-1133">Transmembrane helix</keyword>
<evidence type="ECO:0000313" key="2">
    <source>
        <dbReference type="EMBL" id="MBP1853889.1"/>
    </source>
</evidence>
<gene>
    <name evidence="2" type="ORF">J2Z43_000279</name>
</gene>
<reference evidence="2 3" key="1">
    <citation type="submission" date="2021-03" db="EMBL/GenBank/DDBJ databases">
        <title>Genomic Encyclopedia of Type Strains, Phase IV (KMG-IV): sequencing the most valuable type-strain genomes for metagenomic binning, comparative biology and taxonomic classification.</title>
        <authorList>
            <person name="Goeker M."/>
        </authorList>
    </citation>
    <scope>NUCLEOTIDE SEQUENCE [LARGE SCALE GENOMIC DNA]</scope>
    <source>
        <strain evidence="2 3">DSM 1289</strain>
    </source>
</reference>
<dbReference type="EMBL" id="JAGGJX010000001">
    <property type="protein sequence ID" value="MBP1853889.1"/>
    <property type="molecule type" value="Genomic_DNA"/>
</dbReference>
<dbReference type="Proteomes" id="UP000767291">
    <property type="component" value="Unassembled WGS sequence"/>
</dbReference>
<evidence type="ECO:0000256" key="1">
    <source>
        <dbReference type="SAM" id="Phobius"/>
    </source>
</evidence>
<protein>
    <submittedName>
        <fullName evidence="2">Uncharacterized protein</fullName>
    </submittedName>
</protein>
<accession>A0ABS4E7H2</accession>
<dbReference type="RefSeq" id="WP_209455507.1">
    <property type="nucleotide sequence ID" value="NZ_BAAACS010000017.1"/>
</dbReference>
<evidence type="ECO:0000313" key="3">
    <source>
        <dbReference type="Proteomes" id="UP000767291"/>
    </source>
</evidence>
<keyword evidence="1" id="KW-0812">Transmembrane</keyword>
<feature type="transmembrane region" description="Helical" evidence="1">
    <location>
        <begin position="7"/>
        <end position="27"/>
    </location>
</feature>
<name>A0ABS4E7H2_9FIRM</name>
<sequence>MNFSKKALSLGLAISIGVMYILILNALGSIGKIQGVDIYKAAALW</sequence>
<keyword evidence="3" id="KW-1185">Reference proteome</keyword>
<organism evidence="2 3">
    <name type="scientific">Metaclostridioides mangenotii</name>
    <dbReference type="NCBI Taxonomy" id="1540"/>
    <lineage>
        <taxon>Bacteria</taxon>
        <taxon>Bacillati</taxon>
        <taxon>Bacillota</taxon>
        <taxon>Clostridia</taxon>
        <taxon>Peptostreptococcales</taxon>
        <taxon>Peptostreptococcaceae</taxon>
        <taxon>Metaclostridioides</taxon>
    </lineage>
</organism>